<dbReference type="Proteomes" id="UP000233551">
    <property type="component" value="Unassembled WGS sequence"/>
</dbReference>
<evidence type="ECO:0000313" key="2">
    <source>
        <dbReference type="Proteomes" id="UP000233551"/>
    </source>
</evidence>
<feature type="non-terminal residue" evidence="1">
    <location>
        <position position="882"/>
    </location>
</feature>
<comment type="caution">
    <text evidence="1">The sequence shown here is derived from an EMBL/GenBank/DDBJ whole genome shotgun (WGS) entry which is preliminary data.</text>
</comment>
<proteinExistence type="predicted"/>
<accession>A0A2I0HW07</accession>
<dbReference type="STRING" id="22663.A0A2I0HW07"/>
<feature type="non-terminal residue" evidence="1">
    <location>
        <position position="1"/>
    </location>
</feature>
<evidence type="ECO:0000313" key="1">
    <source>
        <dbReference type="EMBL" id="PKI35878.1"/>
    </source>
</evidence>
<keyword evidence="2" id="KW-1185">Reference proteome</keyword>
<sequence length="882" mass="100128">DFASPDFASGYCFPDSATILLLSGLCVSGLCVRLLLSRLRVPGLRVRLLLSGLRVHLTAFRTLRLRTLRPVIAFWTPRPLYCFQDFASPDIASGYCFLDSASTLLHFGLRILGLCVRLLLSRLHVHFTTFTTPRPFYCFQDFASPDIASGYCFLDSASTLLHFGLRILGLCVRLLLSRLHVHFTTFTTPRPFYCFQDFASPDIASGYCFLDSASTLLHFGLRILGLCVRLLLSRLHVHFTTFTTPRPFYCFQDFASPDIASGYCFLDSASTLLHFGLRILGLCVRLLLSRLHVHFTTFTTPRPFYCFQDFASPDIASGYCFLDSASTLLHFGLRILGLCVRLLLSRLHVHFTTFTTPRPFYCFQDFASPDIASGYCFLDSASTLLHFGLRILGLCVRLLLSRLHVHFTTFTTPRPFYCFQDFASPDIASGYCFLDSASTLLHFGLRILGLCVRLLLSRLHVHFTTFTTPRPFYCFQDFASPDIASGYCFLDSASTLLHFGLRILGLCVRLLLSRLHVHFTTFTTPRPFYCFQDFASPDIASGYCFLDSASTLLHFGLRILGLCVRLLLSRLHVHFTTFTTPRPFYCFQDFASPDIASGYCFLDSASTLLHFGLRILGLCVRLLLSRLHVHFTTFTTPRPFYCFQDFASPDIASGYCFLDSASTLLHFGLRILGLCVRLLLSRLHVHFTTFTTPRPFYCFQDFASPDIASGYCFLDSASTLLHFGLRILGLCVRLLLSRLHVHFTTFTTPRPFYCFQDFASPDIASGYCFLDSASTLLHFGLRILGLCVRLLLSRLHVHFTTFTTPRPFYCFQDFASPDFASGYCFLDSASTLLLSVFRVPELRVRLLLSEIRVDFTAFKTSRPRTLHPVMAFRTQRLFYCFQ</sequence>
<dbReference type="EMBL" id="PGOL01005173">
    <property type="protein sequence ID" value="PKI35878.1"/>
    <property type="molecule type" value="Genomic_DNA"/>
</dbReference>
<protein>
    <submittedName>
        <fullName evidence="1">Uncharacterized protein</fullName>
    </submittedName>
</protein>
<reference evidence="1 2" key="1">
    <citation type="submission" date="2017-11" db="EMBL/GenBank/DDBJ databases">
        <title>De-novo sequencing of pomegranate (Punica granatum L.) genome.</title>
        <authorList>
            <person name="Akparov Z."/>
            <person name="Amiraslanov A."/>
            <person name="Hajiyeva S."/>
            <person name="Abbasov M."/>
            <person name="Kaur K."/>
            <person name="Hamwieh A."/>
            <person name="Solovyev V."/>
            <person name="Salamov A."/>
            <person name="Braich B."/>
            <person name="Kosarev P."/>
            <person name="Mahmoud A."/>
            <person name="Hajiyev E."/>
            <person name="Babayeva S."/>
            <person name="Izzatullayeva V."/>
            <person name="Mammadov A."/>
            <person name="Mammadov A."/>
            <person name="Sharifova S."/>
            <person name="Ojaghi J."/>
            <person name="Eynullazada K."/>
            <person name="Bayramov B."/>
            <person name="Abdulazimova A."/>
            <person name="Shahmuradov I."/>
        </authorList>
    </citation>
    <scope>NUCLEOTIDE SEQUENCE [LARGE SCALE GENOMIC DNA]</scope>
    <source>
        <strain evidence="2">cv. AG2017</strain>
        <tissue evidence="1">Leaf</tissue>
    </source>
</reference>
<organism evidence="1 2">
    <name type="scientific">Punica granatum</name>
    <name type="common">Pomegranate</name>
    <dbReference type="NCBI Taxonomy" id="22663"/>
    <lineage>
        <taxon>Eukaryota</taxon>
        <taxon>Viridiplantae</taxon>
        <taxon>Streptophyta</taxon>
        <taxon>Embryophyta</taxon>
        <taxon>Tracheophyta</taxon>
        <taxon>Spermatophyta</taxon>
        <taxon>Magnoliopsida</taxon>
        <taxon>eudicotyledons</taxon>
        <taxon>Gunneridae</taxon>
        <taxon>Pentapetalae</taxon>
        <taxon>rosids</taxon>
        <taxon>malvids</taxon>
        <taxon>Myrtales</taxon>
        <taxon>Lythraceae</taxon>
        <taxon>Punica</taxon>
    </lineage>
</organism>
<dbReference type="AlphaFoldDB" id="A0A2I0HW07"/>
<name>A0A2I0HW07_PUNGR</name>
<gene>
    <name evidence="1" type="ORF">CRG98_043731</name>
</gene>